<dbReference type="InterPro" id="IPR000421">
    <property type="entry name" value="FA58C"/>
</dbReference>
<reference evidence="2" key="2">
    <citation type="journal article" date="2023" name="Science">
        <title>Genomic signatures of disease resistance in endangered staghorn corals.</title>
        <authorList>
            <person name="Vollmer S.V."/>
            <person name="Selwyn J.D."/>
            <person name="Despard B.A."/>
            <person name="Roesel C.L."/>
        </authorList>
    </citation>
    <scope>NUCLEOTIDE SEQUENCE</scope>
    <source>
        <strain evidence="2">K2</strain>
    </source>
</reference>
<sequence>MENPSIRNIRITSADYLSSPNLARLNGRFAWCTTKQTYLQVNLGKRHQLTTIATQGGQDNTGIISWVRKYKLSFFAGPRKEIFYQESGTQQSFFFLIPP</sequence>
<dbReference type="AlphaFoldDB" id="A0AAD9QTM6"/>
<dbReference type="Proteomes" id="UP001249851">
    <property type="component" value="Unassembled WGS sequence"/>
</dbReference>
<dbReference type="Gene3D" id="2.60.120.260">
    <property type="entry name" value="Galactose-binding domain-like"/>
    <property type="match status" value="1"/>
</dbReference>
<gene>
    <name evidence="2" type="ORF">P5673_008630</name>
</gene>
<dbReference type="PROSITE" id="PS50022">
    <property type="entry name" value="FA58C_3"/>
    <property type="match status" value="1"/>
</dbReference>
<dbReference type="InterPro" id="IPR008979">
    <property type="entry name" value="Galactose-bd-like_sf"/>
</dbReference>
<evidence type="ECO:0000313" key="3">
    <source>
        <dbReference type="Proteomes" id="UP001249851"/>
    </source>
</evidence>
<dbReference type="Pfam" id="PF00754">
    <property type="entry name" value="F5_F8_type_C"/>
    <property type="match status" value="1"/>
</dbReference>
<dbReference type="EMBL" id="JARQWQ010000015">
    <property type="protein sequence ID" value="KAK2566875.1"/>
    <property type="molecule type" value="Genomic_DNA"/>
</dbReference>
<protein>
    <recommendedName>
        <fullName evidence="1">F5/8 type C domain-containing protein</fullName>
    </recommendedName>
</protein>
<name>A0AAD9QTM6_ACRCE</name>
<organism evidence="2 3">
    <name type="scientific">Acropora cervicornis</name>
    <name type="common">Staghorn coral</name>
    <dbReference type="NCBI Taxonomy" id="6130"/>
    <lineage>
        <taxon>Eukaryota</taxon>
        <taxon>Metazoa</taxon>
        <taxon>Cnidaria</taxon>
        <taxon>Anthozoa</taxon>
        <taxon>Hexacorallia</taxon>
        <taxon>Scleractinia</taxon>
        <taxon>Astrocoeniina</taxon>
        <taxon>Acroporidae</taxon>
        <taxon>Acropora</taxon>
    </lineage>
</organism>
<proteinExistence type="predicted"/>
<comment type="caution">
    <text evidence="2">The sequence shown here is derived from an EMBL/GenBank/DDBJ whole genome shotgun (WGS) entry which is preliminary data.</text>
</comment>
<reference evidence="2" key="1">
    <citation type="journal article" date="2023" name="G3 (Bethesda)">
        <title>Whole genome assembly and annotation of the endangered Caribbean coral Acropora cervicornis.</title>
        <authorList>
            <person name="Selwyn J.D."/>
            <person name="Vollmer S.V."/>
        </authorList>
    </citation>
    <scope>NUCLEOTIDE SEQUENCE</scope>
    <source>
        <strain evidence="2">K2</strain>
    </source>
</reference>
<accession>A0AAD9QTM6</accession>
<evidence type="ECO:0000313" key="2">
    <source>
        <dbReference type="EMBL" id="KAK2566875.1"/>
    </source>
</evidence>
<keyword evidence="3" id="KW-1185">Reference proteome</keyword>
<feature type="domain" description="F5/8 type C" evidence="1">
    <location>
        <begin position="1"/>
        <end position="74"/>
    </location>
</feature>
<dbReference type="SUPFAM" id="SSF49785">
    <property type="entry name" value="Galactose-binding domain-like"/>
    <property type="match status" value="1"/>
</dbReference>
<evidence type="ECO:0000259" key="1">
    <source>
        <dbReference type="PROSITE" id="PS50022"/>
    </source>
</evidence>
<dbReference type="PANTHER" id="PTHR24543">
    <property type="entry name" value="MULTICOPPER OXIDASE-RELATED"/>
    <property type="match status" value="1"/>
</dbReference>